<name>A0A6U4T3Q9_HEMAN</name>
<dbReference type="EMBL" id="HBFK01041909">
    <property type="protein sequence ID" value="CAD8758906.1"/>
    <property type="molecule type" value="Transcribed_RNA"/>
</dbReference>
<accession>A0A6U4T3Q9</accession>
<evidence type="ECO:0000256" key="1">
    <source>
        <dbReference type="SAM" id="MobiDB-lite"/>
    </source>
</evidence>
<sequence>MVGSIRSRCNGSLVTWSDSPADTKRLPVQHVPEWSATVEGCREAAAYVKILQREIELDWLMTGDVEAAFNLHNRCDERLLFLFTRSPSNVSIKRLEAIKAAADVFNVQPIKSKFAQGLLVRVEDVTTLDLIAILHGMGSSVTERSLRNIHFEGPDMEEEEDAEEDGFGDMSTRENSTRQFVVRKILRLMGNEPDKAFDEAVSTLWCNLSDEKTHDAAVAQHGAPITSEAVHHTQPRSKAIKEIRSRLKTLLKRSGSTIGDKKWFGTNGPAIMVSFMLYVEQLDEDNGIGGDNLSLKEQAQPERRQMMQRRASEMISWRPLLRVLRPLGSRRRFCLPHLRTSSGHATPSMFRTLQEPSPESPNPSRR</sequence>
<reference evidence="2" key="1">
    <citation type="submission" date="2021-01" db="EMBL/GenBank/DDBJ databases">
        <authorList>
            <person name="Corre E."/>
            <person name="Pelletier E."/>
            <person name="Niang G."/>
            <person name="Scheremetjew M."/>
            <person name="Finn R."/>
            <person name="Kale V."/>
            <person name="Holt S."/>
            <person name="Cochrane G."/>
            <person name="Meng A."/>
            <person name="Brown T."/>
            <person name="Cohen L."/>
        </authorList>
    </citation>
    <scope>NUCLEOTIDE SEQUENCE</scope>
    <source>
        <strain evidence="2">CCMP441</strain>
    </source>
</reference>
<feature type="region of interest" description="Disordered" evidence="1">
    <location>
        <begin position="153"/>
        <end position="173"/>
    </location>
</feature>
<protein>
    <submittedName>
        <fullName evidence="2">Uncharacterized protein</fullName>
    </submittedName>
</protein>
<evidence type="ECO:0000313" key="2">
    <source>
        <dbReference type="EMBL" id="CAD8758906.1"/>
    </source>
</evidence>
<organism evidence="2">
    <name type="scientific">Hemiselmis andersenii</name>
    <name type="common">Cryptophyte alga</name>
    <dbReference type="NCBI Taxonomy" id="464988"/>
    <lineage>
        <taxon>Eukaryota</taxon>
        <taxon>Cryptophyceae</taxon>
        <taxon>Cryptomonadales</taxon>
        <taxon>Hemiselmidaceae</taxon>
        <taxon>Hemiselmis</taxon>
    </lineage>
</organism>
<feature type="compositionally biased region" description="Polar residues" evidence="1">
    <location>
        <begin position="339"/>
        <end position="351"/>
    </location>
</feature>
<feature type="compositionally biased region" description="Acidic residues" evidence="1">
    <location>
        <begin position="154"/>
        <end position="167"/>
    </location>
</feature>
<dbReference type="AlphaFoldDB" id="A0A6U4T3Q9"/>
<feature type="region of interest" description="Disordered" evidence="1">
    <location>
        <begin position="339"/>
        <end position="366"/>
    </location>
</feature>
<proteinExistence type="predicted"/>
<gene>
    <name evidence="2" type="ORF">HAND1043_LOCUS25420</name>
</gene>